<comment type="pathway">
    <text evidence="1 8">Purine metabolism; 7-cyano-7-deazaguanine biosynthesis.</text>
</comment>
<feature type="binding site" evidence="10">
    <location>
        <position position="14"/>
    </location>
    <ligand>
        <name>Zn(2+)</name>
        <dbReference type="ChEBI" id="CHEBI:29105"/>
    </ligand>
</feature>
<evidence type="ECO:0000256" key="9">
    <source>
        <dbReference type="PIRSR" id="PIRSR006113-1"/>
    </source>
</evidence>
<evidence type="ECO:0000256" key="8">
    <source>
        <dbReference type="PIRNR" id="PIRNR006113"/>
    </source>
</evidence>
<evidence type="ECO:0000313" key="12">
    <source>
        <dbReference type="Proteomes" id="UP000269493"/>
    </source>
</evidence>
<dbReference type="AlphaFoldDB" id="A0A495WJ39"/>
<dbReference type="PANTHER" id="PTHR12589">
    <property type="entry name" value="PYRUVOYL TETRAHYDROBIOPTERIN SYNTHASE"/>
    <property type="match status" value="1"/>
</dbReference>
<evidence type="ECO:0000256" key="6">
    <source>
        <dbReference type="ARBA" id="ARBA00023239"/>
    </source>
</evidence>
<keyword evidence="6 8" id="KW-0456">Lyase</keyword>
<dbReference type="EMBL" id="RBXN01000001">
    <property type="protein sequence ID" value="RKT61389.1"/>
    <property type="molecule type" value="Genomic_DNA"/>
</dbReference>
<keyword evidence="4 8" id="KW-0479">Metal-binding</keyword>
<protein>
    <recommendedName>
        <fullName evidence="3 8">6-carboxy-5,6,7,8-tetrahydropterin synthase</fullName>
        <ecNumber evidence="8">4.-.-.-</ecNumber>
    </recommendedName>
</protein>
<dbReference type="GO" id="GO:0008616">
    <property type="term" value="P:tRNA queuosine(34) biosynthetic process"/>
    <property type="evidence" value="ECO:0007669"/>
    <property type="project" value="UniProtKB-KW"/>
</dbReference>
<comment type="catalytic activity">
    <reaction evidence="7 8">
        <text>7,8-dihydroneopterin 3'-triphosphate + H2O = 6-carboxy-5,6,7,8-tetrahydropterin + triphosphate + acetaldehyde + 2 H(+)</text>
        <dbReference type="Rhea" id="RHEA:27966"/>
        <dbReference type="ChEBI" id="CHEBI:15343"/>
        <dbReference type="ChEBI" id="CHEBI:15377"/>
        <dbReference type="ChEBI" id="CHEBI:15378"/>
        <dbReference type="ChEBI" id="CHEBI:18036"/>
        <dbReference type="ChEBI" id="CHEBI:58462"/>
        <dbReference type="ChEBI" id="CHEBI:61032"/>
        <dbReference type="EC" id="4.1.2.50"/>
    </reaction>
</comment>
<dbReference type="SUPFAM" id="SSF55620">
    <property type="entry name" value="Tetrahydrobiopterin biosynthesis enzymes-like"/>
    <property type="match status" value="1"/>
</dbReference>
<comment type="caution">
    <text evidence="11">The sequence shown here is derived from an EMBL/GenBank/DDBJ whole genome shotgun (WGS) entry which is preliminary data.</text>
</comment>
<dbReference type="GO" id="GO:0046872">
    <property type="term" value="F:metal ion binding"/>
    <property type="evidence" value="ECO:0007669"/>
    <property type="project" value="UniProtKB-KW"/>
</dbReference>
<keyword evidence="12" id="KW-1185">Reference proteome</keyword>
<dbReference type="InterPro" id="IPR007115">
    <property type="entry name" value="6-PTP_synth/QueD"/>
</dbReference>
<dbReference type="RefSeq" id="WP_009317024.1">
    <property type="nucleotide sequence ID" value="NZ_KI440833.1"/>
</dbReference>
<feature type="active site" description="Charge relay system" evidence="9">
    <location>
        <position position="99"/>
    </location>
</feature>
<dbReference type="UniPathway" id="UPA00391"/>
<evidence type="ECO:0000256" key="4">
    <source>
        <dbReference type="ARBA" id="ARBA00022723"/>
    </source>
</evidence>
<feature type="binding site" evidence="10">
    <location>
        <position position="28"/>
    </location>
    <ligand>
        <name>Zn(2+)</name>
        <dbReference type="ChEBI" id="CHEBI:29105"/>
    </ligand>
</feature>
<dbReference type="Proteomes" id="UP000269493">
    <property type="component" value="Unassembled WGS sequence"/>
</dbReference>
<evidence type="ECO:0000256" key="1">
    <source>
        <dbReference type="ARBA" id="ARBA00005061"/>
    </source>
</evidence>
<evidence type="ECO:0000256" key="5">
    <source>
        <dbReference type="ARBA" id="ARBA00022833"/>
    </source>
</evidence>
<evidence type="ECO:0000256" key="10">
    <source>
        <dbReference type="PIRSR" id="PIRSR006113-2"/>
    </source>
</evidence>
<dbReference type="OrthoDB" id="9804698at2"/>
<evidence type="ECO:0000313" key="11">
    <source>
        <dbReference type="EMBL" id="RKT61389.1"/>
    </source>
</evidence>
<feature type="active site" description="Proton acceptor" evidence="9">
    <location>
        <position position="24"/>
    </location>
</feature>
<dbReference type="InterPro" id="IPR038418">
    <property type="entry name" value="6-PTP_synth/QueD_sf"/>
</dbReference>
<feature type="active site" description="Charge relay system" evidence="9">
    <location>
        <position position="65"/>
    </location>
</feature>
<dbReference type="Gene3D" id="3.30.479.10">
    <property type="entry name" value="6-pyruvoyl tetrahydropterin synthase/QueD"/>
    <property type="match status" value="1"/>
</dbReference>
<dbReference type="PANTHER" id="PTHR12589:SF7">
    <property type="entry name" value="6-PYRUVOYL TETRAHYDROBIOPTERIN SYNTHASE"/>
    <property type="match status" value="1"/>
</dbReference>
<dbReference type="PIRSF" id="PIRSF006113">
    <property type="entry name" value="PTP_synth"/>
    <property type="match status" value="1"/>
</dbReference>
<feature type="binding site" evidence="10">
    <location>
        <position position="30"/>
    </location>
    <ligand>
        <name>Zn(2+)</name>
        <dbReference type="ChEBI" id="CHEBI:29105"/>
    </ligand>
</feature>
<evidence type="ECO:0000256" key="3">
    <source>
        <dbReference type="ARBA" id="ARBA00018141"/>
    </source>
</evidence>
<name>A0A495WJ39_9BACT</name>
<evidence type="ECO:0000256" key="7">
    <source>
        <dbReference type="ARBA" id="ARBA00048807"/>
    </source>
</evidence>
<sequence>MYIVKKTLEISASHHLNLSYESKCSSLHGHNWIISIFCRAETLNQDGMVTDFSLIKKLIHEKLDHKNLNEILPFNPTAENIARWVCDQIPFCFRVEVQESEGNIAIYEKD</sequence>
<comment type="cofactor">
    <cofactor evidence="8 10">
        <name>Zn(2+)</name>
        <dbReference type="ChEBI" id="CHEBI:29105"/>
    </cofactor>
    <text evidence="8 10">Binds 1 zinc ion per subunit.</text>
</comment>
<evidence type="ECO:0000256" key="2">
    <source>
        <dbReference type="ARBA" id="ARBA00008900"/>
    </source>
</evidence>
<dbReference type="Pfam" id="PF01242">
    <property type="entry name" value="PTPS"/>
    <property type="match status" value="1"/>
</dbReference>
<accession>A0A495WJ39</accession>
<gene>
    <name evidence="11" type="ORF">BC742_0435</name>
</gene>
<dbReference type="GO" id="GO:0070497">
    <property type="term" value="F:6-carboxytetrahydropterin synthase activity"/>
    <property type="evidence" value="ECO:0007669"/>
    <property type="project" value="UniProtKB-EC"/>
</dbReference>
<dbReference type="EC" id="4.-.-.-" evidence="8"/>
<reference evidence="11 12" key="1">
    <citation type="submission" date="2018-10" db="EMBL/GenBank/DDBJ databases">
        <title>Genomic Encyclopedia of Archaeal and Bacterial Type Strains, Phase II (KMG-II): from individual species to whole genera.</title>
        <authorList>
            <person name="Goeker M."/>
        </authorList>
    </citation>
    <scope>NUCLEOTIDE SEQUENCE [LARGE SCALE GENOMIC DNA]</scope>
    <source>
        <strain evidence="11 12">NSB1</strain>
    </source>
</reference>
<organism evidence="11 12">
    <name type="scientific">Coprobacter fastidiosus NSB1 = JCM 33896</name>
    <dbReference type="NCBI Taxonomy" id="1349822"/>
    <lineage>
        <taxon>Bacteria</taxon>
        <taxon>Pseudomonadati</taxon>
        <taxon>Bacteroidota</taxon>
        <taxon>Bacteroidia</taxon>
        <taxon>Bacteroidales</taxon>
        <taxon>Barnesiellaceae</taxon>
        <taxon>Coprobacter</taxon>
    </lineage>
</organism>
<dbReference type="GeneID" id="92927585"/>
<keyword evidence="8" id="KW-0671">Queuosine biosynthesis</keyword>
<proteinExistence type="inferred from homology"/>
<keyword evidence="5 8" id="KW-0862">Zinc</keyword>
<comment type="similarity">
    <text evidence="2 8">Belongs to the PTPS family. QueD subfamily.</text>
</comment>